<proteinExistence type="predicted"/>
<evidence type="ECO:0000313" key="2">
    <source>
        <dbReference type="Proteomes" id="UP001150925"/>
    </source>
</evidence>
<accession>A0A9W8AJH8</accession>
<reference evidence="1" key="1">
    <citation type="submission" date="2022-07" db="EMBL/GenBank/DDBJ databases">
        <title>Phylogenomic reconstructions and comparative analyses of Kickxellomycotina fungi.</title>
        <authorList>
            <person name="Reynolds N.K."/>
            <person name="Stajich J.E."/>
            <person name="Barry K."/>
            <person name="Grigoriev I.V."/>
            <person name="Crous P."/>
            <person name="Smith M.E."/>
        </authorList>
    </citation>
    <scope>NUCLEOTIDE SEQUENCE</scope>
    <source>
        <strain evidence="1">RSA 1196</strain>
    </source>
</reference>
<dbReference type="Proteomes" id="UP001150925">
    <property type="component" value="Unassembled WGS sequence"/>
</dbReference>
<name>A0A9W8AJH8_9FUNG</name>
<dbReference type="EMBL" id="JANBPY010002506">
    <property type="protein sequence ID" value="KAJ1954707.1"/>
    <property type="molecule type" value="Genomic_DNA"/>
</dbReference>
<organism evidence="1 2">
    <name type="scientific">Dispira parvispora</name>
    <dbReference type="NCBI Taxonomy" id="1520584"/>
    <lineage>
        <taxon>Eukaryota</taxon>
        <taxon>Fungi</taxon>
        <taxon>Fungi incertae sedis</taxon>
        <taxon>Zoopagomycota</taxon>
        <taxon>Kickxellomycotina</taxon>
        <taxon>Dimargaritomycetes</taxon>
        <taxon>Dimargaritales</taxon>
        <taxon>Dimargaritaceae</taxon>
        <taxon>Dispira</taxon>
    </lineage>
</organism>
<evidence type="ECO:0000313" key="1">
    <source>
        <dbReference type="EMBL" id="KAJ1954707.1"/>
    </source>
</evidence>
<feature type="non-terminal residue" evidence="1">
    <location>
        <position position="74"/>
    </location>
</feature>
<sequence>MTHVDHNAVELSEKADILDVTALVDDYGWQPSDGAAALEEKLLQELNGLEKNTVRSVISADRQVGSITSELENG</sequence>
<keyword evidence="2" id="KW-1185">Reference proteome</keyword>
<protein>
    <submittedName>
        <fullName evidence="1">Uncharacterized protein</fullName>
    </submittedName>
</protein>
<dbReference type="AlphaFoldDB" id="A0A9W8AJH8"/>
<comment type="caution">
    <text evidence="1">The sequence shown here is derived from an EMBL/GenBank/DDBJ whole genome shotgun (WGS) entry which is preliminary data.</text>
</comment>
<gene>
    <name evidence="1" type="ORF">IWQ62_005694</name>
</gene>